<evidence type="ECO:0000313" key="9">
    <source>
        <dbReference type="EMBL" id="QID86457.1"/>
    </source>
</evidence>
<keyword evidence="3" id="KW-0964">Secreted</keyword>
<dbReference type="Pfam" id="PF00188">
    <property type="entry name" value="CAP"/>
    <property type="match status" value="1"/>
</dbReference>
<evidence type="ECO:0000256" key="5">
    <source>
        <dbReference type="ARBA" id="ARBA00023055"/>
    </source>
</evidence>
<dbReference type="AlphaFoldDB" id="A0A6C1ECJ3"/>
<keyword evidence="5" id="KW-0445">Lipid transport</keyword>
<dbReference type="Gene3D" id="3.40.33.10">
    <property type="entry name" value="CAP"/>
    <property type="match status" value="1"/>
</dbReference>
<protein>
    <submittedName>
        <fullName evidence="9">Sterol binding protein</fullName>
    </submittedName>
</protein>
<keyword evidence="4 7" id="KW-0732">Signal</keyword>
<keyword evidence="10" id="KW-1185">Reference proteome</keyword>
<dbReference type="PRINTS" id="PR00837">
    <property type="entry name" value="V5TPXLIKE"/>
</dbReference>
<feature type="compositionally biased region" description="Low complexity" evidence="6">
    <location>
        <begin position="121"/>
        <end position="167"/>
    </location>
</feature>
<dbReference type="GO" id="GO:0015908">
    <property type="term" value="P:fatty acid transport"/>
    <property type="evidence" value="ECO:0007669"/>
    <property type="project" value="UniProtKB-ARBA"/>
</dbReference>
<dbReference type="FunFam" id="3.40.33.10:FF:000012">
    <property type="entry name" value="Secreted protein PRY1"/>
    <property type="match status" value="1"/>
</dbReference>
<evidence type="ECO:0000256" key="4">
    <source>
        <dbReference type="ARBA" id="ARBA00022729"/>
    </source>
</evidence>
<dbReference type="PANTHER" id="PTHR10334">
    <property type="entry name" value="CYSTEINE-RICH SECRETORY PROTEIN-RELATED"/>
    <property type="match status" value="1"/>
</dbReference>
<dbReference type="EMBL" id="CP049008">
    <property type="protein sequence ID" value="QID86457.1"/>
    <property type="molecule type" value="Genomic_DNA"/>
</dbReference>
<dbReference type="GO" id="GO:0005576">
    <property type="term" value="C:extracellular region"/>
    <property type="evidence" value="ECO:0007669"/>
    <property type="project" value="UniProtKB-SubCell"/>
</dbReference>
<dbReference type="CDD" id="cd05384">
    <property type="entry name" value="CAP_PRY1-like"/>
    <property type="match status" value="1"/>
</dbReference>
<evidence type="ECO:0000256" key="1">
    <source>
        <dbReference type="ARBA" id="ARBA00004613"/>
    </source>
</evidence>
<dbReference type="SMART" id="SM00198">
    <property type="entry name" value="SCP"/>
    <property type="match status" value="1"/>
</dbReference>
<feature type="domain" description="SCP" evidence="8">
    <location>
        <begin position="170"/>
        <end position="298"/>
    </location>
</feature>
<organism evidence="9 10">
    <name type="scientific">Saccharomyces pastorianus</name>
    <name type="common">Lager yeast</name>
    <name type="synonym">Saccharomyces cerevisiae x Saccharomyces eubayanus</name>
    <dbReference type="NCBI Taxonomy" id="27292"/>
    <lineage>
        <taxon>Eukaryota</taxon>
        <taxon>Fungi</taxon>
        <taxon>Dikarya</taxon>
        <taxon>Ascomycota</taxon>
        <taxon>Saccharomycotina</taxon>
        <taxon>Saccharomycetes</taxon>
        <taxon>Saccharomycetales</taxon>
        <taxon>Saccharomycetaceae</taxon>
        <taxon>Saccharomyces</taxon>
    </lineage>
</organism>
<name>A0A6C1ECJ3_SACPS</name>
<keyword evidence="5" id="KW-0813">Transport</keyword>
<dbReference type="PROSITE" id="PS01009">
    <property type="entry name" value="CRISP_1"/>
    <property type="match status" value="1"/>
</dbReference>
<sequence>MKFSKVSLLAASASVALSVPVAVTVTQHVHEAATVMVQGIVYVENGHTLTSLVTEGVPTAPGAPATATATAPIVVANAQVDNVAPSATQEGTPVVESSVSTQIQVFTTVSTIKSVQATQQAAQDDVTSSSSSTPSTPSTTSATPSTTSATPSSTSTQSTASAAQSSSGSDFATSMVNEHNTKRALHKDTGSLTWSDTLATYAQNYADSYDCSGNLVHSGGAYGENLALGYGTTASVDAWYNEISSYDYSNPGFTEDAGHFTQVVWKGTSQVGCGLKSCGGQWGDYVICSYQNPGNYIGEFAENVMPLA</sequence>
<feature type="signal peptide" evidence="7">
    <location>
        <begin position="1"/>
        <end position="18"/>
    </location>
</feature>
<evidence type="ECO:0000256" key="2">
    <source>
        <dbReference type="ARBA" id="ARBA00009923"/>
    </source>
</evidence>
<feature type="chain" id="PRO_5025421677" evidence="7">
    <location>
        <begin position="19"/>
        <end position="308"/>
    </location>
</feature>
<evidence type="ECO:0000256" key="6">
    <source>
        <dbReference type="SAM" id="MobiDB-lite"/>
    </source>
</evidence>
<evidence type="ECO:0000256" key="7">
    <source>
        <dbReference type="SAM" id="SignalP"/>
    </source>
</evidence>
<dbReference type="InterPro" id="IPR018244">
    <property type="entry name" value="Allrgn_V5/Tpx1_CS"/>
</dbReference>
<dbReference type="GO" id="GO:0015918">
    <property type="term" value="P:sterol transport"/>
    <property type="evidence" value="ECO:0007669"/>
    <property type="project" value="UniProtKB-ARBA"/>
</dbReference>
<evidence type="ECO:0000256" key="3">
    <source>
        <dbReference type="ARBA" id="ARBA00022525"/>
    </source>
</evidence>
<proteinExistence type="inferred from homology"/>
<evidence type="ECO:0000313" key="10">
    <source>
        <dbReference type="Proteomes" id="UP000501346"/>
    </source>
</evidence>
<dbReference type="OrthoDB" id="337038at2759"/>
<comment type="similarity">
    <text evidence="2">Belongs to the CRISP family.</text>
</comment>
<gene>
    <name evidence="9" type="primary">PRY2_2</name>
    <name evidence="9" type="ORF">GRS66_009086</name>
</gene>
<dbReference type="InterPro" id="IPR035940">
    <property type="entry name" value="CAP_sf"/>
</dbReference>
<dbReference type="SUPFAM" id="SSF55797">
    <property type="entry name" value="PR-1-like"/>
    <property type="match status" value="1"/>
</dbReference>
<accession>A0A6C1ECJ3</accession>
<evidence type="ECO:0000259" key="8">
    <source>
        <dbReference type="SMART" id="SM00198"/>
    </source>
</evidence>
<dbReference type="InterPro" id="IPR001283">
    <property type="entry name" value="CRISP-related"/>
</dbReference>
<feature type="region of interest" description="Disordered" evidence="6">
    <location>
        <begin position="121"/>
        <end position="173"/>
    </location>
</feature>
<comment type="subcellular location">
    <subcellularLocation>
        <location evidence="1">Secreted</location>
    </subcellularLocation>
</comment>
<dbReference type="InterPro" id="IPR014044">
    <property type="entry name" value="CAP_dom"/>
</dbReference>
<reference evidence="9 10" key="1">
    <citation type="journal article" date="2019" name="BMC Genomics">
        <title>Chromosome level assembly and comparative genome analysis confirm lager-brewing yeasts originated from a single hybridization.</title>
        <authorList>
            <person name="Salazar A.N."/>
            <person name="Gorter de Vries A.R."/>
            <person name="van den Broek M."/>
            <person name="Brouwers N."/>
            <person name="de la Torre Cortes P."/>
            <person name="Kuijpers N.G.A."/>
            <person name="Daran J.G."/>
            <person name="Abeel T."/>
        </authorList>
    </citation>
    <scope>NUCLEOTIDE SEQUENCE [LARGE SCALE GENOMIC DNA]</scope>
    <source>
        <strain evidence="9 10">CBS 1483</strain>
    </source>
</reference>
<dbReference type="Proteomes" id="UP000501346">
    <property type="component" value="Chromosome SeXI"/>
</dbReference>